<feature type="compositionally biased region" description="Polar residues" evidence="1">
    <location>
        <begin position="472"/>
        <end position="490"/>
    </location>
</feature>
<reference evidence="2 3" key="1">
    <citation type="submission" date="2017-06" db="EMBL/GenBank/DDBJ databases">
        <title>Comparative genomic analysis of Ambrosia Fusariam Clade fungi.</title>
        <authorList>
            <person name="Stajich J.E."/>
            <person name="Carrillo J."/>
            <person name="Kijimoto T."/>
            <person name="Eskalen A."/>
            <person name="O'Donnell K."/>
            <person name="Kasson M."/>
        </authorList>
    </citation>
    <scope>NUCLEOTIDE SEQUENCE [LARGE SCALE GENOMIC DNA]</scope>
    <source>
        <strain evidence="2 3">NRRL62606</strain>
    </source>
</reference>
<dbReference type="Proteomes" id="UP000287972">
    <property type="component" value="Unassembled WGS sequence"/>
</dbReference>
<feature type="compositionally biased region" description="Basic and acidic residues" evidence="1">
    <location>
        <begin position="47"/>
        <end position="67"/>
    </location>
</feature>
<proteinExistence type="predicted"/>
<protein>
    <submittedName>
        <fullName evidence="2">Uncharacterized protein</fullName>
    </submittedName>
</protein>
<feature type="region of interest" description="Disordered" evidence="1">
    <location>
        <begin position="36"/>
        <end position="122"/>
    </location>
</feature>
<accession>A0A428PU58</accession>
<evidence type="ECO:0000313" key="3">
    <source>
        <dbReference type="Proteomes" id="UP000287972"/>
    </source>
</evidence>
<keyword evidence="3" id="KW-1185">Reference proteome</keyword>
<dbReference type="AlphaFoldDB" id="A0A428PU58"/>
<organism evidence="2 3">
    <name type="scientific">Fusarium floridanum</name>
    <dbReference type="NCBI Taxonomy" id="1325733"/>
    <lineage>
        <taxon>Eukaryota</taxon>
        <taxon>Fungi</taxon>
        <taxon>Dikarya</taxon>
        <taxon>Ascomycota</taxon>
        <taxon>Pezizomycotina</taxon>
        <taxon>Sordariomycetes</taxon>
        <taxon>Hypocreomycetidae</taxon>
        <taxon>Hypocreales</taxon>
        <taxon>Nectriaceae</taxon>
        <taxon>Fusarium</taxon>
        <taxon>Fusarium solani species complex</taxon>
    </lineage>
</organism>
<sequence length="682" mass="78349">MTSPVTGESTSSPLDLSELMAMSDDQLIQFMTQHRDSTGTYHLPVDGLEKMSEDERERLESSLEATERAVSLNMETSPQPLDLDDLDERLRQVPPNGDPTASQPQPQSLEQPKHPSPATNRRNYSKEIEILYYNLLIKDDGRPLYPIELIDEVFETPEKHRELIQPLQMEPEASQPFDLFREQGGMWRDFRRWQKDNRGLEDENDIYEAYVEESRFWGQLKPESAQAEFEEKLKKNPFFLQREWGYQQEERNRQRLRCQERGCNGAADYFEAVKRRLASHGFTRPFELKEDPTQQDQLTTWIEYLGYEYWCLDGHAEDMERLAAKDDEALKKLVDAGIVGPHDTIEDVRSMKESLQRDNDALQSHIELRMAKAEAQRVSDLIQGSAESFQLPEKQRADMLNKVAQDVEHAERRHERVKARHDAVSAFFNGTLEYTLANMMWTRHRLYVQWVLEQLPLVETEMAEAEEEKSRQSPTSGNSSILVATTTQAQEKSKSSRPIKATRKRSLRSTAATSLPPGGLRRSARIAAYQPLAQPEPRQLRPRPTKKATGKAEASAGAKGTKGGRVLVKPRRREREFLKGNKTSYWWEHRTRASLLIISSWWLVTVPCKVPDVPLHLHPYAQWLQRFVFKLPPVLPSRRAGGRYMILKSGFGGQQLARSHLLAQLPHTSSQLQAKTGGQPGF</sequence>
<evidence type="ECO:0000256" key="1">
    <source>
        <dbReference type="SAM" id="MobiDB-lite"/>
    </source>
</evidence>
<name>A0A428PU58_9HYPO</name>
<feature type="compositionally biased region" description="Basic residues" evidence="1">
    <location>
        <begin position="495"/>
        <end position="507"/>
    </location>
</feature>
<evidence type="ECO:0000313" key="2">
    <source>
        <dbReference type="EMBL" id="RSL56534.1"/>
    </source>
</evidence>
<feature type="compositionally biased region" description="Polar residues" evidence="1">
    <location>
        <begin position="99"/>
        <end position="110"/>
    </location>
</feature>
<gene>
    <name evidence="2" type="ORF">CEP51_014378</name>
</gene>
<feature type="compositionally biased region" description="Basic residues" evidence="1">
    <location>
        <begin position="540"/>
        <end position="549"/>
    </location>
</feature>
<dbReference type="EMBL" id="NKCL01000666">
    <property type="protein sequence ID" value="RSL56534.1"/>
    <property type="molecule type" value="Genomic_DNA"/>
</dbReference>
<feature type="region of interest" description="Disordered" evidence="1">
    <location>
        <begin position="463"/>
        <end position="565"/>
    </location>
</feature>
<comment type="caution">
    <text evidence="2">The sequence shown here is derived from an EMBL/GenBank/DDBJ whole genome shotgun (WGS) entry which is preliminary data.</text>
</comment>